<reference evidence="5" key="2">
    <citation type="submission" date="2022-10" db="EMBL/GenBank/DDBJ databases">
        <authorList>
            <consortium name="ENA_rothamsted_submissions"/>
            <consortium name="culmorum"/>
            <person name="King R."/>
        </authorList>
    </citation>
    <scope>NUCLEOTIDE SEQUENCE</scope>
</reference>
<feature type="signal peptide" evidence="3">
    <location>
        <begin position="1"/>
        <end position="24"/>
    </location>
</feature>
<dbReference type="Gene3D" id="1.20.5.320">
    <property type="entry name" value="6-Phosphogluconate Dehydrogenase, domain 3"/>
    <property type="match status" value="1"/>
</dbReference>
<dbReference type="SMART" id="SM00210">
    <property type="entry name" value="TSPN"/>
    <property type="match status" value="1"/>
</dbReference>
<feature type="compositionally biased region" description="Basic and acidic residues" evidence="2">
    <location>
        <begin position="292"/>
        <end position="309"/>
    </location>
</feature>
<dbReference type="Gene3D" id="2.60.120.200">
    <property type="match status" value="1"/>
</dbReference>
<dbReference type="PANTHER" id="PTHR24637">
    <property type="entry name" value="COLLAGEN"/>
    <property type="match status" value="1"/>
</dbReference>
<feature type="compositionally biased region" description="Basic and acidic residues" evidence="2">
    <location>
        <begin position="487"/>
        <end position="509"/>
    </location>
</feature>
<accession>A0A9N9RKK3</accession>
<dbReference type="InterPro" id="IPR013320">
    <property type="entry name" value="ConA-like_dom_sf"/>
</dbReference>
<protein>
    <recommendedName>
        <fullName evidence="4">Thrombospondin-like N-terminal domain-containing protein</fullName>
    </recommendedName>
</protein>
<feature type="region of interest" description="Disordered" evidence="2">
    <location>
        <begin position="286"/>
        <end position="417"/>
    </location>
</feature>
<keyword evidence="6" id="KW-1185">Reference proteome</keyword>
<dbReference type="Pfam" id="PF01391">
    <property type="entry name" value="Collagen"/>
    <property type="match status" value="2"/>
</dbReference>
<dbReference type="AlphaFoldDB" id="A0A9N9RKK3"/>
<evidence type="ECO:0000313" key="5">
    <source>
        <dbReference type="EMBL" id="CAG9799921.1"/>
    </source>
</evidence>
<feature type="compositionally biased region" description="Low complexity" evidence="2">
    <location>
        <begin position="440"/>
        <end position="452"/>
    </location>
</feature>
<evidence type="ECO:0000259" key="4">
    <source>
        <dbReference type="SMART" id="SM00210"/>
    </source>
</evidence>
<reference evidence="5" key="1">
    <citation type="submission" date="2022-01" db="EMBL/GenBank/DDBJ databases">
        <authorList>
            <person name="King R."/>
        </authorList>
    </citation>
    <scope>NUCLEOTIDE SEQUENCE</scope>
</reference>
<feature type="chain" id="PRO_5040464674" description="Thrombospondin-like N-terminal domain-containing protein" evidence="3">
    <location>
        <begin position="25"/>
        <end position="584"/>
    </location>
</feature>
<evidence type="ECO:0000313" key="6">
    <source>
        <dbReference type="Proteomes" id="UP001153620"/>
    </source>
</evidence>
<evidence type="ECO:0000256" key="3">
    <source>
        <dbReference type="SAM" id="SignalP"/>
    </source>
</evidence>
<dbReference type="EMBL" id="OU895877">
    <property type="protein sequence ID" value="CAG9799921.1"/>
    <property type="molecule type" value="Genomic_DNA"/>
</dbReference>
<dbReference type="InterPro" id="IPR048287">
    <property type="entry name" value="TSPN-like_N"/>
</dbReference>
<feature type="domain" description="Thrombospondin-like N-terminal" evidence="4">
    <location>
        <begin position="43"/>
        <end position="246"/>
    </location>
</feature>
<keyword evidence="3" id="KW-0732">Signal</keyword>
<gene>
    <name evidence="5" type="ORF">CHIRRI_LOCUS2879</name>
</gene>
<organism evidence="5 6">
    <name type="scientific">Chironomus riparius</name>
    <dbReference type="NCBI Taxonomy" id="315576"/>
    <lineage>
        <taxon>Eukaryota</taxon>
        <taxon>Metazoa</taxon>
        <taxon>Ecdysozoa</taxon>
        <taxon>Arthropoda</taxon>
        <taxon>Hexapoda</taxon>
        <taxon>Insecta</taxon>
        <taxon>Pterygota</taxon>
        <taxon>Neoptera</taxon>
        <taxon>Endopterygota</taxon>
        <taxon>Diptera</taxon>
        <taxon>Nematocera</taxon>
        <taxon>Chironomoidea</taxon>
        <taxon>Chironomidae</taxon>
        <taxon>Chironominae</taxon>
        <taxon>Chironomus</taxon>
    </lineage>
</organism>
<dbReference type="Proteomes" id="UP001153620">
    <property type="component" value="Chromosome 1"/>
</dbReference>
<dbReference type="OrthoDB" id="5983381at2759"/>
<dbReference type="SUPFAM" id="SSF49899">
    <property type="entry name" value="Concanavalin A-like lectins/glucanases"/>
    <property type="match status" value="1"/>
</dbReference>
<evidence type="ECO:0000256" key="1">
    <source>
        <dbReference type="ARBA" id="ARBA00022737"/>
    </source>
</evidence>
<evidence type="ECO:0000256" key="2">
    <source>
        <dbReference type="SAM" id="MobiDB-lite"/>
    </source>
</evidence>
<name>A0A9N9RKK3_9DIPT</name>
<dbReference type="InterPro" id="IPR008160">
    <property type="entry name" value="Collagen"/>
</dbReference>
<feature type="compositionally biased region" description="Low complexity" evidence="2">
    <location>
        <begin position="380"/>
        <end position="398"/>
    </location>
</feature>
<feature type="region of interest" description="Disordered" evidence="2">
    <location>
        <begin position="439"/>
        <end position="561"/>
    </location>
</feature>
<proteinExistence type="predicted"/>
<sequence length="584" mass="62407">MKMRKIMEIELLILLVVLVNISTGQQNYVNINDPCGQWRVDSHDADLGTWDIIRDFQLDNYEMHHETISQIVGSNDYQTAYRVERESNLTMLAQEAFPRGTPFQFSFECTYRQRQQQANSWHMFHLTNQYQESQLTVTMNPGRQTLAVSLPASDGELQTVEFRHSSLFDDRWHKIMLGVTDNRAKLWVDCKPVKSVDGQMESPLRQRGQYDINNGYLSIAQIVDNQRNYESAPPIDLQWLAMTCDPNRALRQSCDEIPGYDSAGAEPEYVEGPPPNTCQICPQGPQGFNGTKGERERGERGVRGYDGRDGINGLPGLKGEMGNRGPQGIPGTPGAPGSSGSGGTVVRGTGPKGEKGEVGSRGPPGPPGEVVHSGGGGGIQYLVGGARGPQGEQGSSGPRGPPGEPGMNGNPGRSVTDDEIRDICYNVLREQLVDLTANLQGPQGAPGQQGRPGKPGPAGPEGSRGEKGGRGYQGVPGMPGLPGMKGHTGDQGERGERGEKGDKGDDGEGRPGPQGSQGPPGPPGIGEQGPRGSAGVNGEPGRNGEVGPRGPPGTPGQCPNDCYQAMTQANALYYNRVQGNQKGP</sequence>
<keyword evidence="1" id="KW-0677">Repeat</keyword>